<feature type="compositionally biased region" description="Acidic residues" evidence="1">
    <location>
        <begin position="21"/>
        <end position="37"/>
    </location>
</feature>
<feature type="compositionally biased region" description="Basic residues" evidence="1">
    <location>
        <begin position="410"/>
        <end position="419"/>
    </location>
</feature>
<dbReference type="InterPro" id="IPR004919">
    <property type="entry name" value="GmrSD_N"/>
</dbReference>
<accession>A0A0C2SX59</accession>
<dbReference type="Proteomes" id="UP000054549">
    <property type="component" value="Unassembled WGS sequence"/>
</dbReference>
<protein>
    <recommendedName>
        <fullName evidence="2">GmrSD restriction endonucleases N-terminal domain-containing protein</fullName>
    </recommendedName>
</protein>
<feature type="domain" description="GmrSD restriction endonucleases N-terminal" evidence="2">
    <location>
        <begin position="58"/>
        <end position="187"/>
    </location>
</feature>
<evidence type="ECO:0000256" key="1">
    <source>
        <dbReference type="SAM" id="MobiDB-lite"/>
    </source>
</evidence>
<dbReference type="AlphaFoldDB" id="A0A0C2SX59"/>
<dbReference type="HOGENOM" id="CLU_013023_0_2_1"/>
<dbReference type="Pfam" id="PF03235">
    <property type="entry name" value="GmrSD_N"/>
    <property type="match status" value="1"/>
</dbReference>
<feature type="region of interest" description="Disordered" evidence="1">
    <location>
        <begin position="1"/>
        <end position="37"/>
    </location>
</feature>
<proteinExistence type="predicted"/>
<keyword evidence="4" id="KW-1185">Reference proteome</keyword>
<dbReference type="STRING" id="946122.A0A0C2SX59"/>
<dbReference type="PANTHER" id="PTHR39639">
    <property type="entry name" value="CHROMOSOME 16, WHOLE GENOME SHOTGUN SEQUENCE"/>
    <property type="match status" value="1"/>
</dbReference>
<dbReference type="OrthoDB" id="5419821at2759"/>
<name>A0A0C2SX59_AMAMK</name>
<gene>
    <name evidence="3" type="ORF">M378DRAFT_191070</name>
</gene>
<evidence type="ECO:0000259" key="2">
    <source>
        <dbReference type="Pfam" id="PF03235"/>
    </source>
</evidence>
<dbReference type="EMBL" id="KN818229">
    <property type="protein sequence ID" value="KIL68045.1"/>
    <property type="molecule type" value="Genomic_DNA"/>
</dbReference>
<reference evidence="3 4" key="1">
    <citation type="submission" date="2014-04" db="EMBL/GenBank/DDBJ databases">
        <title>Evolutionary Origins and Diversification of the Mycorrhizal Mutualists.</title>
        <authorList>
            <consortium name="DOE Joint Genome Institute"/>
            <consortium name="Mycorrhizal Genomics Consortium"/>
            <person name="Kohler A."/>
            <person name="Kuo A."/>
            <person name="Nagy L.G."/>
            <person name="Floudas D."/>
            <person name="Copeland A."/>
            <person name="Barry K.W."/>
            <person name="Cichocki N."/>
            <person name="Veneault-Fourrey C."/>
            <person name="LaButti K."/>
            <person name="Lindquist E.A."/>
            <person name="Lipzen A."/>
            <person name="Lundell T."/>
            <person name="Morin E."/>
            <person name="Murat C."/>
            <person name="Riley R."/>
            <person name="Ohm R."/>
            <person name="Sun H."/>
            <person name="Tunlid A."/>
            <person name="Henrissat B."/>
            <person name="Grigoriev I.V."/>
            <person name="Hibbett D.S."/>
            <person name="Martin F."/>
        </authorList>
    </citation>
    <scope>NUCLEOTIDE SEQUENCE [LARGE SCALE GENOMIC DNA]</scope>
    <source>
        <strain evidence="3 4">Koide BX008</strain>
    </source>
</reference>
<feature type="region of interest" description="Disordered" evidence="1">
    <location>
        <begin position="376"/>
        <end position="419"/>
    </location>
</feature>
<dbReference type="PANTHER" id="PTHR39639:SF1">
    <property type="entry name" value="DUF262 DOMAIN-CONTAINING PROTEIN"/>
    <property type="match status" value="1"/>
</dbReference>
<organism evidence="3 4">
    <name type="scientific">Amanita muscaria (strain Koide BX008)</name>
    <dbReference type="NCBI Taxonomy" id="946122"/>
    <lineage>
        <taxon>Eukaryota</taxon>
        <taxon>Fungi</taxon>
        <taxon>Dikarya</taxon>
        <taxon>Basidiomycota</taxon>
        <taxon>Agaricomycotina</taxon>
        <taxon>Agaricomycetes</taxon>
        <taxon>Agaricomycetidae</taxon>
        <taxon>Agaricales</taxon>
        <taxon>Pluteineae</taxon>
        <taxon>Amanitaceae</taxon>
        <taxon>Amanita</taxon>
    </lineage>
</organism>
<evidence type="ECO:0000313" key="4">
    <source>
        <dbReference type="Proteomes" id="UP000054549"/>
    </source>
</evidence>
<feature type="compositionally biased region" description="Polar residues" evidence="1">
    <location>
        <begin position="1"/>
        <end position="12"/>
    </location>
</feature>
<evidence type="ECO:0000313" key="3">
    <source>
        <dbReference type="EMBL" id="KIL68045.1"/>
    </source>
</evidence>
<dbReference type="InParanoid" id="A0A0C2SX59"/>
<sequence length="419" mass="48681">MQSEHQPPTSTPLEKLQQGDTEYDELDEDEFQSDSEEGFSIKELQPAQANVLSTRDLHNLIHDGAIDLNPPYQRDVVWPTTKQVKLIDSIYRNFYIPPVVFAVQKDEDGEDVRICVDGKQRLTSIQKFFDGQVYRDTRTRQSYWYTISDSVKSLRHEVPKYWKEKFSEKKITCVEYQGLTADQERDIFQRVQLGMSLTAAEKLQAISSPWASWISELEAKHVSVDDGLTSQFEWDIKRGRDFQNIAHFVYCCDGIPDDRVPSAQKLEKWLSRVDPPGEQFQREIDDVLRELWMIAKEKPLNKGFTAIEKRLAPVEFVFIGVLLYILRNRSREDRGAAIYHLRTAVRAEFKDIRNNSLVSRAMWGYIHDMTKNPTSSFAYRDNNKSRKKRKADDDGDEYRPEPVKTLGKAVKTRSKAPKT</sequence>